<dbReference type="EMBL" id="KN746869">
    <property type="protein sequence ID" value="KIH51362.1"/>
    <property type="molecule type" value="Genomic_DNA"/>
</dbReference>
<protein>
    <submittedName>
        <fullName evidence="2">Uncharacterized protein</fullName>
    </submittedName>
</protein>
<dbReference type="PANTHER" id="PTHR22943">
    <property type="entry name" value="7-TRANSMEMBRANE DOMAIN RECEPTOR C.ELEGANS"/>
    <property type="match status" value="1"/>
</dbReference>
<dbReference type="Proteomes" id="UP000054047">
    <property type="component" value="Unassembled WGS sequence"/>
</dbReference>
<gene>
    <name evidence="2" type="ORF">ANCDUO_18553</name>
</gene>
<dbReference type="PANTHER" id="PTHR22943:SF248">
    <property type="entry name" value="SEVEN TM RECEPTOR"/>
    <property type="match status" value="1"/>
</dbReference>
<dbReference type="InterPro" id="IPR019423">
    <property type="entry name" value="7TM_GPCR_serpentine_rcpt_Srj"/>
</dbReference>
<evidence type="ECO:0000313" key="2">
    <source>
        <dbReference type="EMBL" id="KIH51362.1"/>
    </source>
</evidence>
<evidence type="ECO:0000256" key="1">
    <source>
        <dbReference type="SAM" id="Phobius"/>
    </source>
</evidence>
<reference evidence="2 3" key="1">
    <citation type="submission" date="2013-12" db="EMBL/GenBank/DDBJ databases">
        <title>Draft genome of the parsitic nematode Ancylostoma duodenale.</title>
        <authorList>
            <person name="Mitreva M."/>
        </authorList>
    </citation>
    <scope>NUCLEOTIDE SEQUENCE [LARGE SCALE GENOMIC DNA]</scope>
    <source>
        <strain evidence="2 3">Zhejiang</strain>
    </source>
</reference>
<name>A0A0C2CNR2_9BILA</name>
<dbReference type="Pfam" id="PF10319">
    <property type="entry name" value="7TM_GPCR_Srj"/>
    <property type="match status" value="1"/>
</dbReference>
<keyword evidence="1" id="KW-1133">Transmembrane helix</keyword>
<keyword evidence="1" id="KW-0472">Membrane</keyword>
<proteinExistence type="predicted"/>
<organism evidence="2 3">
    <name type="scientific">Ancylostoma duodenale</name>
    <dbReference type="NCBI Taxonomy" id="51022"/>
    <lineage>
        <taxon>Eukaryota</taxon>
        <taxon>Metazoa</taxon>
        <taxon>Ecdysozoa</taxon>
        <taxon>Nematoda</taxon>
        <taxon>Chromadorea</taxon>
        <taxon>Rhabditida</taxon>
        <taxon>Rhabditina</taxon>
        <taxon>Rhabditomorpha</taxon>
        <taxon>Strongyloidea</taxon>
        <taxon>Ancylostomatidae</taxon>
        <taxon>Ancylostomatinae</taxon>
        <taxon>Ancylostoma</taxon>
    </lineage>
</organism>
<sequence length="93" mass="10742">MHRQMFTLLLLQTACPVTFLHMPCFLAYTFLFTGLKTTTVATYIMSILLSLFPLVSPLIIVGFLNDYRNHTLKKFHSTQKLVTWLQNQCSSLK</sequence>
<keyword evidence="3" id="KW-1185">Reference proteome</keyword>
<keyword evidence="1" id="KW-0812">Transmembrane</keyword>
<dbReference type="AlphaFoldDB" id="A0A0C2CNR2"/>
<accession>A0A0C2CNR2</accession>
<dbReference type="OrthoDB" id="5856319at2759"/>
<feature type="transmembrane region" description="Helical" evidence="1">
    <location>
        <begin position="43"/>
        <end position="64"/>
    </location>
</feature>
<evidence type="ECO:0000313" key="3">
    <source>
        <dbReference type="Proteomes" id="UP000054047"/>
    </source>
</evidence>